<dbReference type="SUPFAM" id="SSF53955">
    <property type="entry name" value="Lysozyme-like"/>
    <property type="match status" value="1"/>
</dbReference>
<dbReference type="GO" id="GO:0005509">
    <property type="term" value="F:calcium ion binding"/>
    <property type="evidence" value="ECO:0007669"/>
    <property type="project" value="InterPro"/>
</dbReference>
<dbReference type="InterPro" id="IPR059100">
    <property type="entry name" value="TSP3_bac"/>
</dbReference>
<sequence>MTKLGIRGIYEAALAAGFTPDQATTWTAIALAESGGETGAHNPRGEDSRGLWQINVAPNVRKNIWGDLSDPRVNARAAYDISNHGTDMRPWTTTHASHQGTASDYRTYLDDVSAITGYSGDPRGVEGYGSPLPPPLPPSSPSPTATMTTSYDAIDPGMQPGGNIDSDQDGLTDAFEQSVGSRPDTADTDQDSLSDAYEVAVSHTDPGLADSDADTLTDSTEAVLGTSATTWDSDQDGASDGIEVQYGADPLQADRKIDPALVAAATPPAPAGTFDTAQTGTADVQDFRGKDPWARVSIDGETVDNFTAAALQSAAQDAGTDWRVLQGSFSHDVAASGSTHAGGGVVDVVPTNGDWDGAVSALRKTGFAAWIRNVPGHGQAGSGEHIHAVLMGDEQLSDQAAIQVQSYLNNDNGLEGSAPDDGPRQFVNNRFSWEAMSATSGGVTPGLGEPGQLAAMSTSPFQIDQGAAPDQVGDFDHDGLSLAFEQSQGLDPYSPDSDSDGQPDALEALVSGRPQSPGAVAAALGGLAPGEDTDADGLSNAYEAARGLDPRLADTDSDGLSDGTEMAVGTDAHSIDTDFDGLTDRIEVQLGTDPLSSSLPDPGLPDPDLPDTGLPDTGLPDPGGVDGDLDVG</sequence>
<keyword evidence="3" id="KW-0732">Signal</keyword>
<dbReference type="Proteomes" id="UP000295198">
    <property type="component" value="Unassembled WGS sequence"/>
</dbReference>
<dbReference type="InterPro" id="IPR023346">
    <property type="entry name" value="Lysozyme-like_dom_sf"/>
</dbReference>
<comment type="subcellular location">
    <subcellularLocation>
        <location evidence="1">Secreted</location>
    </subcellularLocation>
</comment>
<dbReference type="RefSeq" id="WP_134719847.1">
    <property type="nucleotide sequence ID" value="NZ_SDKM01000035.1"/>
</dbReference>
<dbReference type="PANTHER" id="PTHR37467">
    <property type="entry name" value="EXPORTED CALCIUM-BINDING GLYCOPROTEIN-RELATED"/>
    <property type="match status" value="1"/>
</dbReference>
<dbReference type="PANTHER" id="PTHR37467:SF1">
    <property type="entry name" value="EXPORTED CALCIUM-BINDING GLYCOPROTEIN"/>
    <property type="match status" value="1"/>
</dbReference>
<dbReference type="InterPro" id="IPR053180">
    <property type="entry name" value="Ca-binding_acidic-repeat"/>
</dbReference>
<dbReference type="AlphaFoldDB" id="A0A4V1XYH5"/>
<evidence type="ECO:0000256" key="4">
    <source>
        <dbReference type="ARBA" id="ARBA00022837"/>
    </source>
</evidence>
<feature type="compositionally biased region" description="Low complexity" evidence="5">
    <location>
        <begin position="610"/>
        <end position="623"/>
    </location>
</feature>
<evidence type="ECO:0000313" key="7">
    <source>
        <dbReference type="EMBL" id="RYP83269.1"/>
    </source>
</evidence>
<dbReference type="Pfam" id="PF18896">
    <property type="entry name" value="SLT_3"/>
    <property type="match status" value="1"/>
</dbReference>
<organism evidence="7 8">
    <name type="scientific">Nocardioides guangzhouensis</name>
    <dbReference type="NCBI Taxonomy" id="2497878"/>
    <lineage>
        <taxon>Bacteria</taxon>
        <taxon>Bacillati</taxon>
        <taxon>Actinomycetota</taxon>
        <taxon>Actinomycetes</taxon>
        <taxon>Propionibacteriales</taxon>
        <taxon>Nocardioidaceae</taxon>
        <taxon>Nocardioides</taxon>
    </lineage>
</organism>
<keyword evidence="8" id="KW-1185">Reference proteome</keyword>
<evidence type="ECO:0000256" key="1">
    <source>
        <dbReference type="ARBA" id="ARBA00004613"/>
    </source>
</evidence>
<feature type="domain" description="Transglycosylase SLT" evidence="6">
    <location>
        <begin position="11"/>
        <end position="93"/>
    </location>
</feature>
<gene>
    <name evidence="7" type="ORF">EKO23_19605</name>
</gene>
<dbReference type="Pfam" id="PF18884">
    <property type="entry name" value="TSP3_bac"/>
    <property type="match status" value="4"/>
</dbReference>
<feature type="region of interest" description="Disordered" evidence="5">
    <location>
        <begin position="119"/>
        <end position="191"/>
    </location>
</feature>
<feature type="region of interest" description="Disordered" evidence="5">
    <location>
        <begin position="575"/>
        <end position="632"/>
    </location>
</feature>
<feature type="compositionally biased region" description="Low complexity" evidence="5">
    <location>
        <begin position="590"/>
        <end position="601"/>
    </location>
</feature>
<feature type="compositionally biased region" description="Pro residues" evidence="5">
    <location>
        <begin position="131"/>
        <end position="141"/>
    </location>
</feature>
<name>A0A4V1XYH5_9ACTN</name>
<dbReference type="SUPFAM" id="SSF103647">
    <property type="entry name" value="TSP type-3 repeat"/>
    <property type="match status" value="1"/>
</dbReference>
<evidence type="ECO:0000256" key="3">
    <source>
        <dbReference type="ARBA" id="ARBA00022729"/>
    </source>
</evidence>
<keyword evidence="4" id="KW-0106">Calcium</keyword>
<evidence type="ECO:0000256" key="2">
    <source>
        <dbReference type="ARBA" id="ARBA00022525"/>
    </source>
</evidence>
<reference evidence="7 8" key="1">
    <citation type="submission" date="2019-01" db="EMBL/GenBank/DDBJ databases">
        <title>Nocardioides guangzhouensis sp. nov., an actinobacterium isolated from soil.</title>
        <authorList>
            <person name="Fu Y."/>
            <person name="Cai Y."/>
            <person name="Lin Z."/>
            <person name="Chen P."/>
        </authorList>
    </citation>
    <scope>NUCLEOTIDE SEQUENCE [LARGE SCALE GENOMIC DNA]</scope>
    <source>
        <strain evidence="7 8">130</strain>
    </source>
</reference>
<evidence type="ECO:0000259" key="6">
    <source>
        <dbReference type="Pfam" id="PF18896"/>
    </source>
</evidence>
<dbReference type="OrthoDB" id="140937at2"/>
<proteinExistence type="predicted"/>
<evidence type="ECO:0000256" key="5">
    <source>
        <dbReference type="SAM" id="MobiDB-lite"/>
    </source>
</evidence>
<evidence type="ECO:0000313" key="8">
    <source>
        <dbReference type="Proteomes" id="UP000295198"/>
    </source>
</evidence>
<keyword evidence="2" id="KW-0964">Secreted</keyword>
<dbReference type="EMBL" id="SDKM01000035">
    <property type="protein sequence ID" value="RYP83269.1"/>
    <property type="molecule type" value="Genomic_DNA"/>
</dbReference>
<comment type="caution">
    <text evidence="7">The sequence shown here is derived from an EMBL/GenBank/DDBJ whole genome shotgun (WGS) entry which is preliminary data.</text>
</comment>
<protein>
    <recommendedName>
        <fullName evidence="6">Transglycosylase SLT domain-containing protein</fullName>
    </recommendedName>
</protein>
<dbReference type="InterPro" id="IPR043992">
    <property type="entry name" value="SLT_3"/>
</dbReference>
<dbReference type="InterPro" id="IPR028974">
    <property type="entry name" value="TSP_type-3_rpt"/>
</dbReference>
<accession>A0A4V1XYH5</accession>